<comment type="caution">
    <text evidence="2">The sequence shown here is derived from an EMBL/GenBank/DDBJ whole genome shotgun (WGS) entry which is preliminary data.</text>
</comment>
<feature type="transmembrane region" description="Helical" evidence="1">
    <location>
        <begin position="12"/>
        <end position="35"/>
    </location>
</feature>
<dbReference type="EMBL" id="QUAB01000036">
    <property type="protein sequence ID" value="REJ06301.1"/>
    <property type="molecule type" value="Genomic_DNA"/>
</dbReference>
<evidence type="ECO:0000313" key="3">
    <source>
        <dbReference type="Proteomes" id="UP000262172"/>
    </source>
</evidence>
<keyword evidence="3" id="KW-1185">Reference proteome</keyword>
<protein>
    <recommendedName>
        <fullName evidence="4">DUF4760 domain-containing protein</fullName>
    </recommendedName>
</protein>
<gene>
    <name evidence="2" type="ORF">DY023_06630</name>
</gene>
<accession>A0A371NW18</accession>
<evidence type="ECO:0008006" key="4">
    <source>
        <dbReference type="Google" id="ProtNLM"/>
    </source>
</evidence>
<organism evidence="2 3">
    <name type="scientific">Microbacterium bovistercoris</name>
    <dbReference type="NCBI Taxonomy" id="2293570"/>
    <lineage>
        <taxon>Bacteria</taxon>
        <taxon>Bacillati</taxon>
        <taxon>Actinomycetota</taxon>
        <taxon>Actinomycetes</taxon>
        <taxon>Micrococcales</taxon>
        <taxon>Microbacteriaceae</taxon>
        <taxon>Microbacterium</taxon>
    </lineage>
</organism>
<dbReference type="AlphaFoldDB" id="A0A371NW18"/>
<dbReference type="Proteomes" id="UP000262172">
    <property type="component" value="Unassembled WGS sequence"/>
</dbReference>
<proteinExistence type="predicted"/>
<sequence length="202" mass="22905">MRSITLMDPSITLVLGAAISLVSVIVTTGGALLIAHIRERRTDDREQLKFDRETDNRQREILAEVADAFLTELNKVRHHVLKDAAVGGPPLEFVFEDAWLETIEMQLRHGVDRITDASTRQRLRLILDAVNDYQVLAVSPFDFDGYISWLFELGREIAMAAFRGQDADQVTLDDVERLVEWTEAAKTHREAQRVMRTSKSSA</sequence>
<evidence type="ECO:0000256" key="1">
    <source>
        <dbReference type="SAM" id="Phobius"/>
    </source>
</evidence>
<keyword evidence="1" id="KW-0812">Transmembrane</keyword>
<keyword evidence="1" id="KW-1133">Transmembrane helix</keyword>
<reference evidence="2 3" key="1">
    <citation type="submission" date="2018-08" db="EMBL/GenBank/DDBJ databases">
        <title>Isolation, diversity and antifungal activity of Actinobacteria from cow dung.</title>
        <authorList>
            <person name="Ling L."/>
        </authorList>
    </citation>
    <scope>NUCLEOTIDE SEQUENCE [LARGE SCALE GENOMIC DNA]</scope>
    <source>
        <strain evidence="2 3">NEAU-LLE</strain>
    </source>
</reference>
<keyword evidence="1" id="KW-0472">Membrane</keyword>
<name>A0A371NW18_9MICO</name>
<evidence type="ECO:0000313" key="2">
    <source>
        <dbReference type="EMBL" id="REJ06301.1"/>
    </source>
</evidence>